<evidence type="ECO:0000256" key="2">
    <source>
        <dbReference type="SAM" id="Phobius"/>
    </source>
</evidence>
<comment type="caution">
    <text evidence="4">The sequence shown here is derived from an EMBL/GenBank/DDBJ whole genome shotgun (WGS) entry which is preliminary data.</text>
</comment>
<keyword evidence="2" id="KW-1133">Transmembrane helix</keyword>
<dbReference type="Proteomes" id="UP001526426">
    <property type="component" value="Unassembled WGS sequence"/>
</dbReference>
<evidence type="ECO:0000313" key="4">
    <source>
        <dbReference type="EMBL" id="MCW6036682.1"/>
    </source>
</evidence>
<evidence type="ECO:0000313" key="5">
    <source>
        <dbReference type="Proteomes" id="UP001526426"/>
    </source>
</evidence>
<feature type="transmembrane region" description="Helical" evidence="2">
    <location>
        <begin position="523"/>
        <end position="543"/>
    </location>
</feature>
<proteinExistence type="inferred from homology"/>
<dbReference type="RefSeq" id="WP_265264480.1">
    <property type="nucleotide sequence ID" value="NZ_JAIHOM010000043.1"/>
</dbReference>
<dbReference type="CDD" id="cd05121">
    <property type="entry name" value="ABC1_ADCK3-like"/>
    <property type="match status" value="1"/>
</dbReference>
<dbReference type="InterPro" id="IPR004147">
    <property type="entry name" value="ABC1_dom"/>
</dbReference>
<evidence type="ECO:0000256" key="1">
    <source>
        <dbReference type="ARBA" id="ARBA00009670"/>
    </source>
</evidence>
<name>A0ABT3L595_9CYAN</name>
<dbReference type="GO" id="GO:0016301">
    <property type="term" value="F:kinase activity"/>
    <property type="evidence" value="ECO:0007669"/>
    <property type="project" value="UniProtKB-KW"/>
</dbReference>
<keyword evidence="4" id="KW-0418">Kinase</keyword>
<evidence type="ECO:0000259" key="3">
    <source>
        <dbReference type="Pfam" id="PF03109"/>
    </source>
</evidence>
<dbReference type="InterPro" id="IPR050154">
    <property type="entry name" value="UbiB_kinase"/>
</dbReference>
<keyword evidence="2" id="KW-0812">Transmembrane</keyword>
<dbReference type="EMBL" id="JAIHOM010000043">
    <property type="protein sequence ID" value="MCW6036682.1"/>
    <property type="molecule type" value="Genomic_DNA"/>
</dbReference>
<protein>
    <submittedName>
        <fullName evidence="4">AarF/ABC1/UbiB kinase family protein</fullName>
    </submittedName>
</protein>
<accession>A0ABT3L595</accession>
<reference evidence="4 5" key="1">
    <citation type="submission" date="2021-08" db="EMBL/GenBank/DDBJ databases">
        <title>Draft genome sequence of Spirulina subsalsa with high tolerance to salinity and hype-accumulation of phycocyanin.</title>
        <authorList>
            <person name="Pei H."/>
            <person name="Jiang L."/>
        </authorList>
    </citation>
    <scope>NUCLEOTIDE SEQUENCE [LARGE SCALE GENOMIC DNA]</scope>
    <source>
        <strain evidence="4 5">FACHB-351</strain>
    </source>
</reference>
<dbReference type="PANTHER" id="PTHR10566">
    <property type="entry name" value="CHAPERONE-ACTIVITY OF BC1 COMPLEX CABC1 -RELATED"/>
    <property type="match status" value="1"/>
</dbReference>
<dbReference type="SUPFAM" id="SSF56112">
    <property type="entry name" value="Protein kinase-like (PK-like)"/>
    <property type="match status" value="1"/>
</dbReference>
<organism evidence="4 5">
    <name type="scientific">Spirulina subsalsa FACHB-351</name>
    <dbReference type="NCBI Taxonomy" id="234711"/>
    <lineage>
        <taxon>Bacteria</taxon>
        <taxon>Bacillati</taxon>
        <taxon>Cyanobacteriota</taxon>
        <taxon>Cyanophyceae</taxon>
        <taxon>Spirulinales</taxon>
        <taxon>Spirulinaceae</taxon>
        <taxon>Spirulina</taxon>
    </lineage>
</organism>
<dbReference type="InterPro" id="IPR011009">
    <property type="entry name" value="Kinase-like_dom_sf"/>
</dbReference>
<dbReference type="PANTHER" id="PTHR10566:SF113">
    <property type="entry name" value="PROTEIN ACTIVITY OF BC1 COMPLEX KINASE 7, CHLOROPLASTIC"/>
    <property type="match status" value="1"/>
</dbReference>
<feature type="domain" description="ABC1 atypical kinase-like" evidence="3">
    <location>
        <begin position="92"/>
        <end position="335"/>
    </location>
</feature>
<keyword evidence="4" id="KW-0808">Transferase</keyword>
<gene>
    <name evidence="4" type="ORF">K4A83_10465</name>
</gene>
<feature type="transmembrane region" description="Helical" evidence="2">
    <location>
        <begin position="494"/>
        <end position="517"/>
    </location>
</feature>
<keyword evidence="5" id="KW-1185">Reference proteome</keyword>
<sequence>MSASSSLQPWQRRKYSPFRRQMDVFGATARFLTRLWWDNFLGRNTPECRRQQGRKLVNQLLRLGPTFIKIGQALSTRSDLIPLEYTEALGELQDRVPEFDPNEAIAVIESELGGSIHTLFREFDRFPLAAASLGQVHRATLHTGELVVVKVQRPGLEELFNLDFEVIHRLVRILNRYIPAVRKYELEALYNEFFGLLYQEIDYIHEGKNADRFRENFAEQPHILVPKVYWRYTARRVLTLEYLPGIKIDDRQTIEACDINPDQLIQAGITCYLQQLLKDGFFQSDPHPGNMAVSQDGHLIFYDFGTMAEVKSMAQDQMLNTFFAVMKKDTEGVVSSLVYMGLLEPKPDMTPVKRLVSFVLDQFREKPIDLKAFEQMGSELYIMFEQQPFRLPAQMMFIIKSVTTLDGIARALNPQYNLLAASTPFLKELTQSARKGSLVKQLAQQTKSYIRYRLTRPSDAERAIAQLETRIEQGELQFRVRTETSDRILKRVYLAIKCLIYACMTGFSLLCGTLLLLGSYPNWAIVLFGLASFCFFLLLRSLSRLAVRERLDKLVEK</sequence>
<keyword evidence="2" id="KW-0472">Membrane</keyword>
<dbReference type="Pfam" id="PF03109">
    <property type="entry name" value="ABC1"/>
    <property type="match status" value="1"/>
</dbReference>
<comment type="similarity">
    <text evidence="1">Belongs to the protein kinase superfamily. ADCK protein kinase family.</text>
</comment>